<name>A0A5D4SN14_9BACI</name>
<dbReference type="EMBL" id="VTES01000002">
    <property type="protein sequence ID" value="TYS64795.1"/>
    <property type="molecule type" value="Genomic_DNA"/>
</dbReference>
<dbReference type="RefSeq" id="WP_148949268.1">
    <property type="nucleotide sequence ID" value="NZ_VTES01000002.1"/>
</dbReference>
<evidence type="ECO:0000313" key="1">
    <source>
        <dbReference type="EMBL" id="TYS64795.1"/>
    </source>
</evidence>
<organism evidence="1 2">
    <name type="scientific">Bacillus infantis</name>
    <dbReference type="NCBI Taxonomy" id="324767"/>
    <lineage>
        <taxon>Bacteria</taxon>
        <taxon>Bacillati</taxon>
        <taxon>Bacillota</taxon>
        <taxon>Bacilli</taxon>
        <taxon>Bacillales</taxon>
        <taxon>Bacillaceae</taxon>
        <taxon>Bacillus</taxon>
    </lineage>
</organism>
<sequence>MAKLKHIQQDTNIESYYITLCDVYFYHLPGESEKEEQRLEAAVETLSSLIYHAISIDGTTIREMDNSRYEKEYKRFYTDIMRAIRECSQNEVDFGEFLEILDEIISAAILLANAFEKIDKVKEEAAQENEEEEEE</sequence>
<accession>A0A5D4SN14</accession>
<proteinExistence type="predicted"/>
<dbReference type="Proteomes" id="UP000323732">
    <property type="component" value="Unassembled WGS sequence"/>
</dbReference>
<dbReference type="AlphaFoldDB" id="A0A5D4SN14"/>
<evidence type="ECO:0000313" key="2">
    <source>
        <dbReference type="Proteomes" id="UP000323732"/>
    </source>
</evidence>
<reference evidence="1 2" key="1">
    <citation type="submission" date="2019-08" db="EMBL/GenBank/DDBJ databases">
        <title>Bacillus genomes from the desert of Cuatro Cienegas, Coahuila.</title>
        <authorList>
            <person name="Olmedo-Alvarez G."/>
        </authorList>
    </citation>
    <scope>NUCLEOTIDE SEQUENCE [LARGE SCALE GENOMIC DNA]</scope>
    <source>
        <strain evidence="1 2">CH37_1T</strain>
    </source>
</reference>
<comment type="caution">
    <text evidence="1">The sequence shown here is derived from an EMBL/GenBank/DDBJ whole genome shotgun (WGS) entry which is preliminary data.</text>
</comment>
<protein>
    <submittedName>
        <fullName evidence="1">Uncharacterized protein</fullName>
    </submittedName>
</protein>
<gene>
    <name evidence="1" type="ORF">FZD47_05330</name>
</gene>